<feature type="region of interest" description="Disordered" evidence="1">
    <location>
        <begin position="29"/>
        <end position="86"/>
    </location>
</feature>
<dbReference type="EMBL" id="SNSC02000024">
    <property type="protein sequence ID" value="TID14066.1"/>
    <property type="molecule type" value="Genomic_DNA"/>
</dbReference>
<name>A0A4Z1P2T2_9PEZI</name>
<evidence type="ECO:0000313" key="3">
    <source>
        <dbReference type="EMBL" id="TID14066.1"/>
    </source>
</evidence>
<feature type="chain" id="PRO_5021346690" evidence="2">
    <location>
        <begin position="18"/>
        <end position="470"/>
    </location>
</feature>
<feature type="compositionally biased region" description="Basic and acidic residues" evidence="1">
    <location>
        <begin position="31"/>
        <end position="41"/>
    </location>
</feature>
<sequence length="470" mass="49636">MALRAFLLSSLAASTLALPSYSNSYQSAVEHQNRYGRRDGPGGHGGDSMAGMGHGGGEKKPAGGMGGGGMGGGKSGDSLSEKMASSPLTQPLLDSLKDMMPVMNSIKRQLDQPSSSKQRGAKLGSIFFGPFELVTAKERLQKPNSSPMAMDPGATSFMNKIDFPKDITLIDIKLYPVYEDGSPANTSNGVYNHHVAFSDTSKRPTAIAACPGQSAKSGIPLSVFAGTGEDSTSFNYAPDLPDFEGGYYIGPNHGTSVAAELINKTNDPKKVYVKAVFNYVQGKKQYDVSGATLSVTQCDAQNSQLIRPPKGQKIFAVTSKDMTLTKDGYIFDLKGHLHDGGDYVGISINGKEICQSKGIYQGAKTDAQGERTPGQTLTDMSVCNTLTPVKKGDKLSIVAKYDLENHPPREQTGGSEAEEMGLAMFSFAASAPAGADEPTGWMTVLTEMWNDYKNGPAAAPASPPAKSVAL</sequence>
<evidence type="ECO:0000313" key="4">
    <source>
        <dbReference type="Proteomes" id="UP000298493"/>
    </source>
</evidence>
<dbReference type="AlphaFoldDB" id="A0A4Z1P2T2"/>
<evidence type="ECO:0000256" key="1">
    <source>
        <dbReference type="SAM" id="MobiDB-lite"/>
    </source>
</evidence>
<gene>
    <name evidence="3" type="ORF">E6O75_ATG07298</name>
</gene>
<proteinExistence type="predicted"/>
<keyword evidence="4" id="KW-1185">Reference proteome</keyword>
<feature type="compositionally biased region" description="Gly residues" evidence="1">
    <location>
        <begin position="42"/>
        <end position="55"/>
    </location>
</feature>
<evidence type="ECO:0000256" key="2">
    <source>
        <dbReference type="SAM" id="SignalP"/>
    </source>
</evidence>
<feature type="signal peptide" evidence="2">
    <location>
        <begin position="1"/>
        <end position="17"/>
    </location>
</feature>
<feature type="compositionally biased region" description="Gly residues" evidence="1">
    <location>
        <begin position="63"/>
        <end position="75"/>
    </location>
</feature>
<comment type="caution">
    <text evidence="3">The sequence shown here is derived from an EMBL/GenBank/DDBJ whole genome shotgun (WGS) entry which is preliminary data.</text>
</comment>
<reference evidence="3 4" key="1">
    <citation type="submission" date="2019-04" db="EMBL/GenBank/DDBJ databases">
        <title>High contiguity whole genome sequence and gene annotation resource for two Venturia nashicola isolates.</title>
        <authorList>
            <person name="Prokchorchik M."/>
            <person name="Won K."/>
            <person name="Lee Y."/>
            <person name="Choi E.D."/>
            <person name="Segonzac C."/>
            <person name="Sohn K.H."/>
        </authorList>
    </citation>
    <scope>NUCLEOTIDE SEQUENCE [LARGE SCALE GENOMIC DNA]</scope>
    <source>
        <strain evidence="3 4">PRI2</strain>
    </source>
</reference>
<accession>A0A4Z1P2T2</accession>
<dbReference type="Proteomes" id="UP000298493">
    <property type="component" value="Unassembled WGS sequence"/>
</dbReference>
<dbReference type="OrthoDB" id="3935275at2759"/>
<protein>
    <submittedName>
        <fullName evidence="3">Structural maintenance of chromosomes protein 4</fullName>
    </submittedName>
</protein>
<organism evidence="3 4">
    <name type="scientific">Venturia nashicola</name>
    <dbReference type="NCBI Taxonomy" id="86259"/>
    <lineage>
        <taxon>Eukaryota</taxon>
        <taxon>Fungi</taxon>
        <taxon>Dikarya</taxon>
        <taxon>Ascomycota</taxon>
        <taxon>Pezizomycotina</taxon>
        <taxon>Dothideomycetes</taxon>
        <taxon>Pleosporomycetidae</taxon>
        <taxon>Venturiales</taxon>
        <taxon>Venturiaceae</taxon>
        <taxon>Venturia</taxon>
    </lineage>
</organism>
<keyword evidence="2" id="KW-0732">Signal</keyword>